<dbReference type="GO" id="GO:0043752">
    <property type="term" value="F:adenosylcobinamide kinase activity"/>
    <property type="evidence" value="ECO:0007669"/>
    <property type="project" value="InterPro"/>
</dbReference>
<dbReference type="GeneID" id="99746591"/>
<dbReference type="STRING" id="301302.ERS852420_00342"/>
<reference evidence="2 4" key="3">
    <citation type="journal article" date="2019" name="Nat. Med.">
        <title>A library of human gut bacterial isolates paired with longitudinal multiomics data enables mechanistic microbiome research.</title>
        <authorList>
            <person name="Poyet M."/>
            <person name="Groussin M."/>
            <person name="Gibbons S.M."/>
            <person name="Avila-Pacheco J."/>
            <person name="Jiang X."/>
            <person name="Kearney S.M."/>
            <person name="Perrotta A.R."/>
            <person name="Berdy B."/>
            <person name="Zhao S."/>
            <person name="Lieberman T.D."/>
            <person name="Swanson P.K."/>
            <person name="Smith M."/>
            <person name="Roesemann S."/>
            <person name="Alexander J.E."/>
            <person name="Rich S.A."/>
            <person name="Livny J."/>
            <person name="Vlamakis H."/>
            <person name="Clish C."/>
            <person name="Bullock K."/>
            <person name="Deik A."/>
            <person name="Scott J."/>
            <person name="Pierce K.A."/>
            <person name="Xavier R.J."/>
            <person name="Alm E.J."/>
        </authorList>
    </citation>
    <scope>NUCLEOTIDE SEQUENCE [LARGE SCALE GENOMIC DNA]</scope>
    <source>
        <strain evidence="2 4">BIOML-A1</strain>
    </source>
</reference>
<dbReference type="SUPFAM" id="SSF52540">
    <property type="entry name" value="P-loop containing nucleoside triphosphate hydrolases"/>
    <property type="match status" value="1"/>
</dbReference>
<proteinExistence type="predicted"/>
<gene>
    <name evidence="2" type="ORF">GMD30_04675</name>
    <name evidence="1" type="ORF">M72_21421</name>
</gene>
<dbReference type="EMBL" id="CVRR01000006">
    <property type="protein sequence ID" value="CRL34493.1"/>
    <property type="molecule type" value="Genomic_DNA"/>
</dbReference>
<dbReference type="EMBL" id="WNAL01000007">
    <property type="protein sequence ID" value="MTR81019.1"/>
    <property type="molecule type" value="Genomic_DNA"/>
</dbReference>
<reference evidence="1" key="2">
    <citation type="submission" date="2015-05" db="EMBL/GenBank/DDBJ databases">
        <authorList>
            <person name="Wang D.B."/>
            <person name="Wang M."/>
        </authorList>
    </citation>
    <scope>NUCLEOTIDE SEQUENCE [LARGE SCALE GENOMIC DNA]</scope>
    <source>
        <strain evidence="1">M72</strain>
    </source>
</reference>
<keyword evidence="3" id="KW-1185">Reference proteome</keyword>
<dbReference type="Proteomes" id="UP000446657">
    <property type="component" value="Unassembled WGS sequence"/>
</dbReference>
<evidence type="ECO:0000313" key="1">
    <source>
        <dbReference type="EMBL" id="CRL34493.1"/>
    </source>
</evidence>
<evidence type="ECO:0000313" key="2">
    <source>
        <dbReference type="EMBL" id="MTR81019.1"/>
    </source>
</evidence>
<dbReference type="InterPro" id="IPR027417">
    <property type="entry name" value="P-loop_NTPase"/>
</dbReference>
<accession>A0A0M6WFS3</accession>
<protein>
    <submittedName>
        <fullName evidence="1">Uncharacterized protein</fullName>
    </submittedName>
</protein>
<dbReference type="Gene3D" id="3.40.50.300">
    <property type="entry name" value="P-loop containing nucleotide triphosphate hydrolases"/>
    <property type="match status" value="1"/>
</dbReference>
<reference evidence="3" key="1">
    <citation type="submission" date="2015-05" db="EMBL/GenBank/DDBJ databases">
        <authorList>
            <consortium name="Pathogen Informatics"/>
        </authorList>
    </citation>
    <scope>NUCLEOTIDE SEQUENCE [LARGE SCALE GENOMIC DNA]</scope>
    <source>
        <strain evidence="3">M72</strain>
    </source>
</reference>
<dbReference type="Pfam" id="PF02283">
    <property type="entry name" value="CobU"/>
    <property type="match status" value="1"/>
</dbReference>
<dbReference type="UniPathway" id="UPA00148">
    <property type="reaction ID" value="UER00236"/>
</dbReference>
<name>A0A0M6WFS3_9FIRM</name>
<dbReference type="GO" id="GO:0000166">
    <property type="term" value="F:nucleotide binding"/>
    <property type="evidence" value="ECO:0007669"/>
    <property type="project" value="InterPro"/>
</dbReference>
<evidence type="ECO:0000313" key="4">
    <source>
        <dbReference type="Proteomes" id="UP000446657"/>
    </source>
</evidence>
<dbReference type="AlphaFoldDB" id="A0A0M6WFS3"/>
<dbReference type="GO" id="GO:0009236">
    <property type="term" value="P:cobalamin biosynthetic process"/>
    <property type="evidence" value="ECO:0007669"/>
    <property type="project" value="UniProtKB-UniPathway"/>
</dbReference>
<dbReference type="Proteomes" id="UP000049979">
    <property type="component" value="Unassembled WGS sequence"/>
</dbReference>
<sequence length="114" mass="12987">MELYIGGTAQGKKVYVTQVRGIAEARIWDNFEEWFREKLQESAPKSPSPEAESMAYLEKHPDTVIICDEVGSGIVPLDSFEREYRERLGRLLCEIAAKAERVERIVCGIGQRIK</sequence>
<dbReference type="InterPro" id="IPR003203">
    <property type="entry name" value="CobU/CobP"/>
</dbReference>
<dbReference type="RefSeq" id="WP_055067183.1">
    <property type="nucleotide sequence ID" value="NZ_CP173697.1"/>
</dbReference>
<organism evidence="1 3">
    <name type="scientific">Roseburia faecis</name>
    <dbReference type="NCBI Taxonomy" id="301302"/>
    <lineage>
        <taxon>Bacteria</taxon>
        <taxon>Bacillati</taxon>
        <taxon>Bacillota</taxon>
        <taxon>Clostridia</taxon>
        <taxon>Lachnospirales</taxon>
        <taxon>Lachnospiraceae</taxon>
        <taxon>Roseburia</taxon>
    </lineage>
</organism>
<evidence type="ECO:0000313" key="3">
    <source>
        <dbReference type="Proteomes" id="UP000049979"/>
    </source>
</evidence>
<dbReference type="OrthoDB" id="1766664at2"/>